<proteinExistence type="predicted"/>
<dbReference type="AlphaFoldDB" id="A0AB34FPU1"/>
<protein>
    <submittedName>
        <fullName evidence="2">CFEM domain-containing protein</fullName>
    </submittedName>
</protein>
<dbReference type="Proteomes" id="UP001163105">
    <property type="component" value="Unassembled WGS sequence"/>
</dbReference>
<evidence type="ECO:0000256" key="1">
    <source>
        <dbReference type="SAM" id="SignalP"/>
    </source>
</evidence>
<evidence type="ECO:0000313" key="3">
    <source>
        <dbReference type="Proteomes" id="UP001163105"/>
    </source>
</evidence>
<dbReference type="EMBL" id="JAQHRD010000005">
    <property type="protein sequence ID" value="KAJ6440402.1"/>
    <property type="molecule type" value="Genomic_DNA"/>
</dbReference>
<feature type="chain" id="PRO_5044298703" evidence="1">
    <location>
        <begin position="18"/>
        <end position="172"/>
    </location>
</feature>
<sequence>MKFLVPLALLAAAAVSAEDKTGGDSNSDCLADYIVTNCLASETKKASDCAAADWDCLCAAYEAIATCYNNCPKDPRAAPAKQQVGTYCANASLYGSKALASKTATGSPSSSTDAAAVSATATDSSDSTDIAPTKTAGGSSAAAATKTNAAEALNGNAGGVLVALFGAVAALL</sequence>
<reference evidence="2" key="1">
    <citation type="submission" date="2023-01" db="EMBL/GenBank/DDBJ databases">
        <title>The growth and conidiation of Purpureocillium lavendulum are regulated by nitrogen source and histone H3K14 acetylation.</title>
        <authorList>
            <person name="Tang P."/>
            <person name="Han J."/>
            <person name="Zhang C."/>
            <person name="Tang P."/>
            <person name="Qi F."/>
            <person name="Zhang K."/>
            <person name="Liang L."/>
        </authorList>
    </citation>
    <scope>NUCLEOTIDE SEQUENCE</scope>
    <source>
        <strain evidence="2">YMF1.00683</strain>
    </source>
</reference>
<organism evidence="2 3">
    <name type="scientific">Purpureocillium lavendulum</name>
    <dbReference type="NCBI Taxonomy" id="1247861"/>
    <lineage>
        <taxon>Eukaryota</taxon>
        <taxon>Fungi</taxon>
        <taxon>Dikarya</taxon>
        <taxon>Ascomycota</taxon>
        <taxon>Pezizomycotina</taxon>
        <taxon>Sordariomycetes</taxon>
        <taxon>Hypocreomycetidae</taxon>
        <taxon>Hypocreales</taxon>
        <taxon>Ophiocordycipitaceae</taxon>
        <taxon>Purpureocillium</taxon>
    </lineage>
</organism>
<name>A0AB34FPU1_9HYPO</name>
<evidence type="ECO:0000313" key="2">
    <source>
        <dbReference type="EMBL" id="KAJ6440402.1"/>
    </source>
</evidence>
<keyword evidence="1" id="KW-0732">Signal</keyword>
<feature type="signal peptide" evidence="1">
    <location>
        <begin position="1"/>
        <end position="17"/>
    </location>
</feature>
<keyword evidence="3" id="KW-1185">Reference proteome</keyword>
<gene>
    <name evidence="2" type="ORF">O9K51_06192</name>
</gene>
<accession>A0AB34FPU1</accession>
<comment type="caution">
    <text evidence="2">The sequence shown here is derived from an EMBL/GenBank/DDBJ whole genome shotgun (WGS) entry which is preliminary data.</text>
</comment>